<dbReference type="RefSeq" id="WP_117520985.1">
    <property type="nucleotide sequence ID" value="NZ_QVEU01000002.1"/>
</dbReference>
<dbReference type="OrthoDB" id="9774462at2"/>
<keyword evidence="5" id="KW-0347">Helicase</keyword>
<evidence type="ECO:0000313" key="6">
    <source>
        <dbReference type="Proteomes" id="UP000261011"/>
    </source>
</evidence>
<dbReference type="PANTHER" id="PTHR47962:SF5">
    <property type="entry name" value="ATP-DEPENDENT HELICASE LHR-RELATED"/>
    <property type="match status" value="1"/>
</dbReference>
<feature type="domain" description="Helicase ATP-binding" evidence="3">
    <location>
        <begin position="33"/>
        <end position="211"/>
    </location>
</feature>
<keyword evidence="5" id="KW-0378">Hydrolase</keyword>
<keyword evidence="6" id="KW-1185">Reference proteome</keyword>
<dbReference type="Pfam" id="PF00271">
    <property type="entry name" value="Helicase_C"/>
    <property type="match status" value="1"/>
</dbReference>
<dbReference type="PROSITE" id="PS51192">
    <property type="entry name" value="HELICASE_ATP_BIND_1"/>
    <property type="match status" value="1"/>
</dbReference>
<dbReference type="Proteomes" id="UP000261011">
    <property type="component" value="Unassembled WGS sequence"/>
</dbReference>
<dbReference type="InterPro" id="IPR027417">
    <property type="entry name" value="P-loop_NTPase"/>
</dbReference>
<accession>A0A3E2TJX8</accession>
<keyword evidence="1" id="KW-0547">Nucleotide-binding</keyword>
<dbReference type="Pfam" id="PF00270">
    <property type="entry name" value="DEAD"/>
    <property type="match status" value="1"/>
</dbReference>
<reference evidence="5 6" key="1">
    <citation type="submission" date="2018-08" db="EMBL/GenBank/DDBJ databases">
        <title>A genome reference for cultivated species of the human gut microbiota.</title>
        <authorList>
            <person name="Zou Y."/>
            <person name="Xue W."/>
            <person name="Luo G."/>
        </authorList>
    </citation>
    <scope>NUCLEOTIDE SEQUENCE [LARGE SCALE GENOMIC DNA]</scope>
    <source>
        <strain evidence="5 6">OF01-3</strain>
    </source>
</reference>
<name>A0A3E2TJX8_9FIRM</name>
<dbReference type="Gene3D" id="3.40.50.300">
    <property type="entry name" value="P-loop containing nucleotide triphosphate hydrolases"/>
    <property type="match status" value="2"/>
</dbReference>
<organism evidence="5 6">
    <name type="scientific">Anaerococcus nagyae</name>
    <dbReference type="NCBI Taxonomy" id="1755241"/>
    <lineage>
        <taxon>Bacteria</taxon>
        <taxon>Bacillati</taxon>
        <taxon>Bacillota</taxon>
        <taxon>Tissierellia</taxon>
        <taxon>Tissierellales</taxon>
        <taxon>Peptoniphilaceae</taxon>
        <taxon>Anaerococcus</taxon>
    </lineage>
</organism>
<keyword evidence="2" id="KW-0067">ATP-binding</keyword>
<proteinExistence type="predicted"/>
<dbReference type="SUPFAM" id="SSF52540">
    <property type="entry name" value="P-loop containing nucleoside triphosphate hydrolases"/>
    <property type="match status" value="1"/>
</dbReference>
<evidence type="ECO:0000256" key="1">
    <source>
        <dbReference type="ARBA" id="ARBA00022741"/>
    </source>
</evidence>
<evidence type="ECO:0000259" key="3">
    <source>
        <dbReference type="PROSITE" id="PS51192"/>
    </source>
</evidence>
<dbReference type="InterPro" id="IPR052511">
    <property type="entry name" value="ATP-dep_Helicase"/>
</dbReference>
<dbReference type="PROSITE" id="PS51194">
    <property type="entry name" value="HELICASE_CTER"/>
    <property type="match status" value="1"/>
</dbReference>
<dbReference type="GO" id="GO:0003677">
    <property type="term" value="F:DNA binding"/>
    <property type="evidence" value="ECO:0007669"/>
    <property type="project" value="TreeGrafter"/>
</dbReference>
<dbReference type="InterPro" id="IPR001650">
    <property type="entry name" value="Helicase_C-like"/>
</dbReference>
<evidence type="ECO:0000256" key="2">
    <source>
        <dbReference type="ARBA" id="ARBA00022840"/>
    </source>
</evidence>
<dbReference type="SMART" id="SM00487">
    <property type="entry name" value="DEXDc"/>
    <property type="match status" value="1"/>
</dbReference>
<sequence>MTDAYSLLNRELRFYIHEKGWPSLTRIQNASIKAFFTNENNLILSAATAQGKTEAAFLPAISKIKSWEKGIKIIYISPLIALINDQFKRISDMCFDMDIPITSWHGEASKSKKDKLIANPRGIVLITPESIEALLSDKSEIASKLFSEVNYIIVDEIHSFLIGNRGLQLRSLLERILRYTYNPPRMIGLSATIGEENYNLSKKFFNNGRDTNILVDKSANDLEITLDFFESDNISNDVIYKIYEYAEEGPMLVFPNARERVEAIAVGLVKIAKEKNSSLKIFAHHSSVSKNRRQEIEEFAKEARNENFVITATSTLELGIDIGAVHSVSQYGAANSVLSLAQRLGRSGRKTGKNIFHQICSSSWDLLQSIATISLYEEKLLDKLDETVKAYDVFAHQVLSTLLENYGLAKEEYYYLNKTLSSFSDISDDEFKDITNYMLEKGYIEILETEVITGINIEKLMRIGSFYNQFVSNQVYTVYNGKGKIGELDIRPDIQVDAHIYLAGLVWKIDKLYTDQKKIIVSKANDGKAPKFFSAGDVDVSTIIRDRMKYILENPNDFKFNSNVDSTIEELSSEYTEEDYTFVIKENLVGLITFKNSKINRSLALMLNVASETTNYIANEREGIIYGPDTTKYFDEIRINPISEKKIFEFLKKREAYLENFLISYKYMILVPLELRIKYLINNLLDIHGAYEYLGISEEEISF</sequence>
<dbReference type="PANTHER" id="PTHR47962">
    <property type="entry name" value="ATP-DEPENDENT HELICASE LHR-RELATED-RELATED"/>
    <property type="match status" value="1"/>
</dbReference>
<comment type="caution">
    <text evidence="5">The sequence shown here is derived from an EMBL/GenBank/DDBJ whole genome shotgun (WGS) entry which is preliminary data.</text>
</comment>
<feature type="domain" description="Helicase C-terminal" evidence="4">
    <location>
        <begin position="238"/>
        <end position="392"/>
    </location>
</feature>
<evidence type="ECO:0000313" key="5">
    <source>
        <dbReference type="EMBL" id="RGB77268.1"/>
    </source>
</evidence>
<dbReference type="GO" id="GO:0004386">
    <property type="term" value="F:helicase activity"/>
    <property type="evidence" value="ECO:0007669"/>
    <property type="project" value="UniProtKB-KW"/>
</dbReference>
<gene>
    <name evidence="5" type="ORF">DXA39_03370</name>
</gene>
<dbReference type="InterPro" id="IPR014001">
    <property type="entry name" value="Helicase_ATP-bd"/>
</dbReference>
<dbReference type="EMBL" id="QVEU01000002">
    <property type="protein sequence ID" value="RGB77268.1"/>
    <property type="molecule type" value="Genomic_DNA"/>
</dbReference>
<dbReference type="AlphaFoldDB" id="A0A3E2TJX8"/>
<dbReference type="GO" id="GO:0016887">
    <property type="term" value="F:ATP hydrolysis activity"/>
    <property type="evidence" value="ECO:0007669"/>
    <property type="project" value="TreeGrafter"/>
</dbReference>
<protein>
    <submittedName>
        <fullName evidence="5">DEAD/DEAH box helicase</fullName>
    </submittedName>
</protein>
<evidence type="ECO:0000259" key="4">
    <source>
        <dbReference type="PROSITE" id="PS51194"/>
    </source>
</evidence>
<dbReference type="GO" id="GO:0005524">
    <property type="term" value="F:ATP binding"/>
    <property type="evidence" value="ECO:0007669"/>
    <property type="project" value="UniProtKB-KW"/>
</dbReference>
<dbReference type="InterPro" id="IPR011545">
    <property type="entry name" value="DEAD/DEAH_box_helicase_dom"/>
</dbReference>
<dbReference type="SMART" id="SM00490">
    <property type="entry name" value="HELICc"/>
    <property type="match status" value="1"/>
</dbReference>